<dbReference type="InterPro" id="IPR025965">
    <property type="entry name" value="FlgD/Vpr_Ig-like"/>
</dbReference>
<feature type="signal peptide" evidence="1">
    <location>
        <begin position="1"/>
        <end position="20"/>
    </location>
</feature>
<dbReference type="RefSeq" id="WP_185693609.1">
    <property type="nucleotide sequence ID" value="NZ_JACHVA010000107.1"/>
</dbReference>
<dbReference type="PROSITE" id="PS51820">
    <property type="entry name" value="PA14"/>
    <property type="match status" value="1"/>
</dbReference>
<dbReference type="AlphaFoldDB" id="A0A7X1E6S2"/>
<name>A0A7X1E6S2_9BACT</name>
<dbReference type="Pfam" id="PF13860">
    <property type="entry name" value="FlgD_ig"/>
    <property type="match status" value="1"/>
</dbReference>
<dbReference type="SUPFAM" id="SSF56988">
    <property type="entry name" value="Anthrax protective antigen"/>
    <property type="match status" value="1"/>
</dbReference>
<feature type="domain" description="PA14" evidence="2">
    <location>
        <begin position="926"/>
        <end position="1078"/>
    </location>
</feature>
<dbReference type="InterPro" id="IPR011042">
    <property type="entry name" value="6-blade_b-propeller_TolB-like"/>
</dbReference>
<dbReference type="InterPro" id="IPR011658">
    <property type="entry name" value="PA14_dom"/>
</dbReference>
<dbReference type="InterPro" id="IPR037524">
    <property type="entry name" value="PA14/GLEYA"/>
</dbReference>
<keyword evidence="1" id="KW-0732">Signal</keyword>
<evidence type="ECO:0000313" key="3">
    <source>
        <dbReference type="EMBL" id="MBC2602947.1"/>
    </source>
</evidence>
<gene>
    <name evidence="3" type="ORF">H5P30_14280</name>
</gene>
<keyword evidence="4" id="KW-1185">Reference proteome</keyword>
<dbReference type="SMART" id="SM00758">
    <property type="entry name" value="PA14"/>
    <property type="match status" value="1"/>
</dbReference>
<dbReference type="Gene3D" id="3.90.182.10">
    <property type="entry name" value="Toxin - Anthrax Protective Antigen,domain 1"/>
    <property type="match status" value="1"/>
</dbReference>
<organism evidence="3 4">
    <name type="scientific">Puniceicoccus vermicola</name>
    <dbReference type="NCBI Taxonomy" id="388746"/>
    <lineage>
        <taxon>Bacteria</taxon>
        <taxon>Pseudomonadati</taxon>
        <taxon>Verrucomicrobiota</taxon>
        <taxon>Opitutia</taxon>
        <taxon>Puniceicoccales</taxon>
        <taxon>Puniceicoccaceae</taxon>
        <taxon>Puniceicoccus</taxon>
    </lineage>
</organism>
<dbReference type="EMBL" id="JACHVA010000107">
    <property type="protein sequence ID" value="MBC2602947.1"/>
    <property type="molecule type" value="Genomic_DNA"/>
</dbReference>
<reference evidence="3 4" key="1">
    <citation type="submission" date="2020-07" db="EMBL/GenBank/DDBJ databases">
        <authorList>
            <person name="Feng X."/>
        </authorList>
    </citation>
    <scope>NUCLEOTIDE SEQUENCE [LARGE SCALE GENOMIC DNA]</scope>
    <source>
        <strain evidence="3 4">JCM14086</strain>
    </source>
</reference>
<dbReference type="Gene3D" id="2.120.10.30">
    <property type="entry name" value="TolB, C-terminal domain"/>
    <property type="match status" value="1"/>
</dbReference>
<dbReference type="Proteomes" id="UP000525652">
    <property type="component" value="Unassembled WGS sequence"/>
</dbReference>
<evidence type="ECO:0000259" key="2">
    <source>
        <dbReference type="PROSITE" id="PS51820"/>
    </source>
</evidence>
<evidence type="ECO:0000313" key="4">
    <source>
        <dbReference type="Proteomes" id="UP000525652"/>
    </source>
</evidence>
<dbReference type="Pfam" id="PF07691">
    <property type="entry name" value="PA14"/>
    <property type="match status" value="1"/>
</dbReference>
<evidence type="ECO:0000256" key="1">
    <source>
        <dbReference type="SAM" id="SignalP"/>
    </source>
</evidence>
<accession>A0A7X1E6S2</accession>
<comment type="caution">
    <text evidence="3">The sequence shown here is derived from an EMBL/GenBank/DDBJ whole genome shotgun (WGS) entry which is preliminary data.</text>
</comment>
<protein>
    <recommendedName>
        <fullName evidence="2">PA14 domain-containing protein</fullName>
    </recommendedName>
</protein>
<proteinExistence type="predicted"/>
<sequence length="1083" mass="119726">MLFRFLTSLSLCLTLTPAFAQLTIPYFLEKDSRVSLAIYDSEGKMVRTLRNADPQPAGANTVFWDGLDPDGHAVPAGDYTWKLLSTQGMKAEFLVNLGVSTGIDFWVGQHGGPACLAVDGDSFYVAGKPEGVPMLIKAKLSGGSEYFIDQLETTAPEAICVDNGKVHALLSSGMLYTLDAATGEKILRKGLPYPGGAPLVLPVRELEPIPPTVGEKSVRIPAGPGRYLLSLKIGQANADNAPFTMDGDFRKNQFPTTLAGEFETIVSPPQYRTFNPLPTPESGVFEQTFRSLSKNSQPWAVADMKLLTVPDFIDARFGELIACYPALGTVAWIDPVSADILATAQLPEGKTGRAVLVAPGTALVASGNELISLTRDGQSEVKATGLTDVTALAFDPSNGGFWVADGGTSQQVKFFDSDFKLQKTFGREGGRQTGIYHPENFLQISAIAADGKGGFLITESKSAPRRTVHFSADGEILREWLGGQQFYTFAAPDPENPDILWMDSSWGWIMQVQVDWDQRTWKVLATYEWGEGYSSDFVNPRKMAQRHTVKRLDLDHDGKNETYLYGGNMGLLKVDEAAGKLRLVSVLDIVRPTENLEEWRKTSVEDLPKPWLEAIALAGDDPETNFSLYRSYGWADANGDYEMQANEFRLARRKKDERDQRGSFGILDDLSVLKRGSRTQNRNEPTPFWTRYPLQGYTASGSPIWDWAISEPLLPPTASTDIERARAVFVAPSGDIYQLIQGLGDGYYSIGTYNLGHGSFWPANKSSAVGVQKWNPEGELLWQVAPLASRQERVPGKMQHPLRFAGMVNGTIGVCDKVVNPVEFWTEDGLYAGGLFDRRADDGLPIRVYSWWIGGTRGYEADTGQALLQYDMNLGGSLIERENGEVIFVGSGWNSCPAYRVTGWDNFERQEGTLKISAPAGQLAAQDGIGLRAEFFASETGNEQPVLETVSPRLWFEPNRAEKRRMPEVLWPEKLTASIPQNEDFTARWSGYLEPRFTEDYTLALYKKEGIARVWIDGELVVETTDSPRDKKAFSQPIPFRAGKKVPIRVEWKGTPADELHLSWESLSQPIEHVPSSALYTEK</sequence>
<dbReference type="Gene3D" id="2.60.40.4070">
    <property type="match status" value="1"/>
</dbReference>
<dbReference type="SUPFAM" id="SSF63829">
    <property type="entry name" value="Calcium-dependent phosphotriesterase"/>
    <property type="match status" value="1"/>
</dbReference>
<feature type="chain" id="PRO_5031517746" description="PA14 domain-containing protein" evidence="1">
    <location>
        <begin position="21"/>
        <end position="1083"/>
    </location>
</feature>